<proteinExistence type="predicted"/>
<dbReference type="Proteomes" id="UP001057402">
    <property type="component" value="Chromosome 6"/>
</dbReference>
<dbReference type="EMBL" id="CM042885">
    <property type="protein sequence ID" value="KAI4364289.1"/>
    <property type="molecule type" value="Genomic_DNA"/>
</dbReference>
<name>A0ACB9QCT1_9MYRT</name>
<comment type="caution">
    <text evidence="1">The sequence shown here is derived from an EMBL/GenBank/DDBJ whole genome shotgun (WGS) entry which is preliminary data.</text>
</comment>
<reference evidence="2" key="1">
    <citation type="journal article" date="2023" name="Front. Plant Sci.">
        <title>Chromosomal-level genome assembly of Melastoma candidum provides insights into trichome evolution.</title>
        <authorList>
            <person name="Zhong Y."/>
            <person name="Wu W."/>
            <person name="Sun C."/>
            <person name="Zou P."/>
            <person name="Liu Y."/>
            <person name="Dai S."/>
            <person name="Zhou R."/>
        </authorList>
    </citation>
    <scope>NUCLEOTIDE SEQUENCE [LARGE SCALE GENOMIC DNA]</scope>
</reference>
<accession>A0ACB9QCT1</accession>
<gene>
    <name evidence="1" type="ORF">MLD38_020400</name>
</gene>
<protein>
    <submittedName>
        <fullName evidence="1">Uncharacterized protein</fullName>
    </submittedName>
</protein>
<evidence type="ECO:0000313" key="2">
    <source>
        <dbReference type="Proteomes" id="UP001057402"/>
    </source>
</evidence>
<keyword evidence="2" id="KW-1185">Reference proteome</keyword>
<organism evidence="1 2">
    <name type="scientific">Melastoma candidum</name>
    <dbReference type="NCBI Taxonomy" id="119954"/>
    <lineage>
        <taxon>Eukaryota</taxon>
        <taxon>Viridiplantae</taxon>
        <taxon>Streptophyta</taxon>
        <taxon>Embryophyta</taxon>
        <taxon>Tracheophyta</taxon>
        <taxon>Spermatophyta</taxon>
        <taxon>Magnoliopsida</taxon>
        <taxon>eudicotyledons</taxon>
        <taxon>Gunneridae</taxon>
        <taxon>Pentapetalae</taxon>
        <taxon>rosids</taxon>
        <taxon>malvids</taxon>
        <taxon>Myrtales</taxon>
        <taxon>Melastomataceae</taxon>
        <taxon>Melastomatoideae</taxon>
        <taxon>Melastomateae</taxon>
        <taxon>Melastoma</taxon>
    </lineage>
</organism>
<evidence type="ECO:0000313" key="1">
    <source>
        <dbReference type="EMBL" id="KAI4364289.1"/>
    </source>
</evidence>
<sequence>MLVSSEEDTGNELGGGVECDVVEATLQGYHGHPPPHLHLDAGPIPVIHISDGCEDSDQGAEPTLKDRVERLRAGLTRSLVEFLNSPAYLERPATVLIYDSFFPYVLDIALLHGLHGAPFFTQSAAVCSIYYLAHAGNVRVPLVGKSPELSMLGTDDLISPPSCPMGTPIRNSPSSLFCQLSNLRRARWMLFNTFVELEEEVRKISVYELVLSRNSYPELTQHVIGQFSNFRNAGWMRFDTFADLEEEVVKRFAREWPLLMISLTVQSMYSDQRLKDGNDVRPCRFDPEVEASMKWLDSKEACFVAYVSFVASWCSEGGRRTRKGTGSRGSKAKEPTNAKFIVDMWKVGAMIGRNERGIATVTILINALARPCLTAGDGRSGRDSLNGKNLLGGHCENAGVQIKTSTDSSQR</sequence>